<keyword evidence="2" id="KW-1185">Reference proteome</keyword>
<dbReference type="Ensembl" id="ENSMALT00000021237.1">
    <property type="protein sequence ID" value="ENSMALP00000020834.1"/>
    <property type="gene ID" value="ENSMALG00000014574.1"/>
</dbReference>
<proteinExistence type="predicted"/>
<evidence type="ECO:0000313" key="1">
    <source>
        <dbReference type="Ensembl" id="ENSMALP00000020834.1"/>
    </source>
</evidence>
<organism evidence="1 2">
    <name type="scientific">Monopterus albus</name>
    <name type="common">Swamp eel</name>
    <dbReference type="NCBI Taxonomy" id="43700"/>
    <lineage>
        <taxon>Eukaryota</taxon>
        <taxon>Metazoa</taxon>
        <taxon>Chordata</taxon>
        <taxon>Craniata</taxon>
        <taxon>Vertebrata</taxon>
        <taxon>Euteleostomi</taxon>
        <taxon>Actinopterygii</taxon>
        <taxon>Neopterygii</taxon>
        <taxon>Teleostei</taxon>
        <taxon>Neoteleostei</taxon>
        <taxon>Acanthomorphata</taxon>
        <taxon>Anabantaria</taxon>
        <taxon>Synbranchiformes</taxon>
        <taxon>Synbranchidae</taxon>
        <taxon>Monopterus</taxon>
    </lineage>
</organism>
<protein>
    <submittedName>
        <fullName evidence="1">Uncharacterized protein</fullName>
    </submittedName>
</protein>
<dbReference type="Proteomes" id="UP000261600">
    <property type="component" value="Unplaced"/>
</dbReference>
<sequence>EGNLNINIVDDLQAVEMHLWCKKFTIVCPSGQLTLHDFKQFVGLRRLDTEAKAYIEQMFHTFDMNKVKYFMEYVAALGLVMRGKIKAQPVLASRAINENQETTAEDFTNGVFDRTDINGDGEPSLEESVASARRDADFREVMMKSLDLTHIAAMIYNRSCRI</sequence>
<dbReference type="SUPFAM" id="SSF47473">
    <property type="entry name" value="EF-hand"/>
    <property type="match status" value="1"/>
</dbReference>
<accession>A0A3Q3JM90</accession>
<dbReference type="AlphaFoldDB" id="A0A3Q3JM90"/>
<dbReference type="InterPro" id="IPR011992">
    <property type="entry name" value="EF-hand-dom_pair"/>
</dbReference>
<reference evidence="1" key="1">
    <citation type="submission" date="2025-08" db="UniProtKB">
        <authorList>
            <consortium name="Ensembl"/>
        </authorList>
    </citation>
    <scope>IDENTIFICATION</scope>
</reference>
<reference evidence="1" key="2">
    <citation type="submission" date="2025-09" db="UniProtKB">
        <authorList>
            <consortium name="Ensembl"/>
        </authorList>
    </citation>
    <scope>IDENTIFICATION</scope>
</reference>
<name>A0A3Q3JM90_MONAL</name>
<dbReference type="STRING" id="43700.ENSMALP00000020834"/>
<dbReference type="Gene3D" id="1.10.238.10">
    <property type="entry name" value="EF-hand"/>
    <property type="match status" value="2"/>
</dbReference>
<evidence type="ECO:0000313" key="2">
    <source>
        <dbReference type="Proteomes" id="UP000261600"/>
    </source>
</evidence>